<organism evidence="2 3">
    <name type="scientific">Actinophytocola xanthii</name>
    <dbReference type="NCBI Taxonomy" id="1912961"/>
    <lineage>
        <taxon>Bacteria</taxon>
        <taxon>Bacillati</taxon>
        <taxon>Actinomycetota</taxon>
        <taxon>Actinomycetes</taxon>
        <taxon>Pseudonocardiales</taxon>
        <taxon>Pseudonocardiaceae</taxon>
    </lineage>
</organism>
<comment type="caution">
    <text evidence="2">The sequence shown here is derived from an EMBL/GenBank/DDBJ whole genome shotgun (WGS) entry which is preliminary data.</text>
</comment>
<proteinExistence type="predicted"/>
<dbReference type="Proteomes" id="UP000185596">
    <property type="component" value="Unassembled WGS sequence"/>
</dbReference>
<feature type="compositionally biased region" description="Basic and acidic residues" evidence="1">
    <location>
        <begin position="1"/>
        <end position="10"/>
    </location>
</feature>
<gene>
    <name evidence="2" type="ORF">BU204_21885</name>
</gene>
<dbReference type="AlphaFoldDB" id="A0A1Q8CM23"/>
<accession>A0A1Q8CM23</accession>
<feature type="region of interest" description="Disordered" evidence="1">
    <location>
        <begin position="1"/>
        <end position="21"/>
    </location>
</feature>
<dbReference type="STRING" id="1912961.BU204_21885"/>
<dbReference type="EMBL" id="MSIE01000041">
    <property type="protein sequence ID" value="OLF15418.1"/>
    <property type="molecule type" value="Genomic_DNA"/>
</dbReference>
<sequence length="156" mass="16360">MAFDFVRNRSDMTATPPPSPATAIDDAALVAQLRRLKAWSGLSFRQLERRAAGAGDTLPYSTAATMLGKSRLPREDVVAAFVRACGVADVRPWLVARARIADRDAAPPVPAAPRPPARWRRAVAAAAALAAAFAGGAVFDAVATSEAEVEVQVIAP</sequence>
<keyword evidence="3" id="KW-1185">Reference proteome</keyword>
<reference evidence="2 3" key="1">
    <citation type="submission" date="2016-12" db="EMBL/GenBank/DDBJ databases">
        <title>The draft genome sequence of Actinophytocola sp. 11-183.</title>
        <authorList>
            <person name="Wang W."/>
            <person name="Yuan L."/>
        </authorList>
    </citation>
    <scope>NUCLEOTIDE SEQUENCE [LARGE SCALE GENOMIC DNA]</scope>
    <source>
        <strain evidence="2 3">11-183</strain>
    </source>
</reference>
<evidence type="ECO:0000313" key="3">
    <source>
        <dbReference type="Proteomes" id="UP000185596"/>
    </source>
</evidence>
<evidence type="ECO:0000313" key="2">
    <source>
        <dbReference type="EMBL" id="OLF15418.1"/>
    </source>
</evidence>
<name>A0A1Q8CM23_9PSEU</name>
<protein>
    <submittedName>
        <fullName evidence="2">Uncharacterized protein</fullName>
    </submittedName>
</protein>
<evidence type="ECO:0000256" key="1">
    <source>
        <dbReference type="SAM" id="MobiDB-lite"/>
    </source>
</evidence>